<sequence length="155" mass="18031">MGLDPNFIEVNQINDFNSYLRSIDYTDPLLIGLLLFHIGTLATILFTRKFTNFQIFIFLTLLSLVYFSESINEIASQRWASLSRQQYFDSSGMFMSITFSMPMLLNCMLLIGLWLYESTQTMTRIKRVQVARQQAKSINSQNRVQEKIDNTKKTS</sequence>
<proteinExistence type="predicted"/>
<evidence type="ECO:0000313" key="2">
    <source>
        <dbReference type="EMBL" id="SSX04823.1"/>
    </source>
</evidence>
<organism evidence="2">
    <name type="scientific">Culicoides sonorensis</name>
    <name type="common">Biting midge</name>
    <dbReference type="NCBI Taxonomy" id="179676"/>
    <lineage>
        <taxon>Eukaryota</taxon>
        <taxon>Metazoa</taxon>
        <taxon>Ecdysozoa</taxon>
        <taxon>Arthropoda</taxon>
        <taxon>Hexapoda</taxon>
        <taxon>Insecta</taxon>
        <taxon>Pterygota</taxon>
        <taxon>Neoptera</taxon>
        <taxon>Endopterygota</taxon>
        <taxon>Diptera</taxon>
        <taxon>Nematocera</taxon>
        <taxon>Chironomoidea</taxon>
        <taxon>Ceratopogonidae</taxon>
        <taxon>Ceratopogoninae</taxon>
        <taxon>Culicoides</taxon>
        <taxon>Monoculicoides</taxon>
    </lineage>
</organism>
<accession>A0A336KPA6</accession>
<dbReference type="InterPro" id="IPR026721">
    <property type="entry name" value="TMEM18"/>
</dbReference>
<feature type="transmembrane region" description="Helical" evidence="1">
    <location>
        <begin position="91"/>
        <end position="116"/>
    </location>
</feature>
<reference evidence="3" key="2">
    <citation type="submission" date="2018-07" db="EMBL/GenBank/DDBJ databases">
        <authorList>
            <person name="Quirk P.G."/>
            <person name="Krulwich T.A."/>
        </authorList>
    </citation>
    <scope>NUCLEOTIDE SEQUENCE</scope>
</reference>
<dbReference type="EMBL" id="UFQS01000550">
    <property type="protein sequence ID" value="SSX04823.1"/>
    <property type="molecule type" value="Genomic_DNA"/>
</dbReference>
<dbReference type="Pfam" id="PF14770">
    <property type="entry name" value="TMEM18"/>
    <property type="match status" value="1"/>
</dbReference>
<feature type="transmembrane region" description="Helical" evidence="1">
    <location>
        <begin position="29"/>
        <end position="46"/>
    </location>
</feature>
<dbReference type="OMA" id="NEWAANN"/>
<keyword evidence="1" id="KW-0812">Transmembrane</keyword>
<dbReference type="VEuPathDB" id="VectorBase:CSON012042"/>
<feature type="transmembrane region" description="Helical" evidence="1">
    <location>
        <begin position="53"/>
        <end position="71"/>
    </location>
</feature>
<evidence type="ECO:0000256" key="1">
    <source>
        <dbReference type="SAM" id="Phobius"/>
    </source>
</evidence>
<protein>
    <submittedName>
        <fullName evidence="2">CSON012042 protein</fullName>
    </submittedName>
</protein>
<gene>
    <name evidence="2" type="primary">CSON012042</name>
</gene>
<name>A0A336KPA6_CULSO</name>
<dbReference type="EMBL" id="UFQT01000550">
    <property type="protein sequence ID" value="SSX25186.1"/>
    <property type="molecule type" value="Genomic_DNA"/>
</dbReference>
<keyword evidence="1" id="KW-1133">Transmembrane helix</keyword>
<keyword evidence="1" id="KW-0472">Membrane</keyword>
<reference evidence="2" key="1">
    <citation type="submission" date="2018-04" db="EMBL/GenBank/DDBJ databases">
        <authorList>
            <person name="Go L.Y."/>
            <person name="Mitchell J.A."/>
        </authorList>
    </citation>
    <scope>NUCLEOTIDE SEQUENCE</scope>
    <source>
        <tissue evidence="2">Whole organism</tissue>
    </source>
</reference>
<dbReference type="AlphaFoldDB" id="A0A336KPA6"/>
<evidence type="ECO:0000313" key="3">
    <source>
        <dbReference type="EMBL" id="SSX25186.1"/>
    </source>
</evidence>